<dbReference type="Proteomes" id="UP000187266">
    <property type="component" value="Chromosome"/>
</dbReference>
<evidence type="ECO:0000256" key="2">
    <source>
        <dbReference type="SAM" id="Phobius"/>
    </source>
</evidence>
<reference evidence="3 4" key="1">
    <citation type="submission" date="2017-01" db="EMBL/GenBank/DDBJ databases">
        <title>Genomic analysis of Xuhuaishuia manganoxidans DY6-4.</title>
        <authorList>
            <person name="Wang X."/>
        </authorList>
    </citation>
    <scope>NUCLEOTIDE SEQUENCE [LARGE SCALE GENOMIC DNA]</scope>
    <source>
        <strain evidence="3 4">DY6-4</strain>
    </source>
</reference>
<organism evidence="3 4">
    <name type="scientific">Brevirhabdus pacifica</name>
    <dbReference type="NCBI Taxonomy" id="1267768"/>
    <lineage>
        <taxon>Bacteria</taxon>
        <taxon>Pseudomonadati</taxon>
        <taxon>Pseudomonadota</taxon>
        <taxon>Alphaproteobacteria</taxon>
        <taxon>Rhodobacterales</taxon>
        <taxon>Paracoccaceae</taxon>
        <taxon>Brevirhabdus</taxon>
    </lineage>
</organism>
<dbReference type="STRING" id="1267768.BV394_12570"/>
<sequence>MHYIKFAFLALIGIVLLMVALANRGMVALRLLPEEMADLLGFNASINLPLFIVILGFVLVGLFIGFFWEWAREYKYRAAASSRRRRAEKLERENERLRQSTGAHQDEVLALLENGARKG</sequence>
<dbReference type="EMBL" id="CP019124">
    <property type="protein sequence ID" value="APX90459.1"/>
    <property type="molecule type" value="Genomic_DNA"/>
</dbReference>
<evidence type="ECO:0000313" key="3">
    <source>
        <dbReference type="EMBL" id="APX90459.1"/>
    </source>
</evidence>
<protein>
    <submittedName>
        <fullName evidence="3">DUF1049 domain-containing protein</fullName>
    </submittedName>
</protein>
<dbReference type="Pfam" id="PF06305">
    <property type="entry name" value="LapA_dom"/>
    <property type="match status" value="1"/>
</dbReference>
<keyword evidence="2" id="KW-1133">Transmembrane helix</keyword>
<feature type="transmembrane region" description="Helical" evidence="2">
    <location>
        <begin position="46"/>
        <end position="68"/>
    </location>
</feature>
<feature type="compositionally biased region" description="Basic and acidic residues" evidence="1">
    <location>
        <begin position="88"/>
        <end position="98"/>
    </location>
</feature>
<dbReference type="GO" id="GO:0005886">
    <property type="term" value="C:plasma membrane"/>
    <property type="evidence" value="ECO:0007669"/>
    <property type="project" value="InterPro"/>
</dbReference>
<keyword evidence="2" id="KW-0472">Membrane</keyword>
<accession>A0A2M9DCB7</accession>
<name>A0A1U7DKQ0_9RHOB</name>
<accession>A0A1U7DKQ0</accession>
<keyword evidence="2" id="KW-0812">Transmembrane</keyword>
<dbReference type="RefSeq" id="WP_076980477.1">
    <property type="nucleotide sequence ID" value="NZ_CP019124.1"/>
</dbReference>
<evidence type="ECO:0000313" key="4">
    <source>
        <dbReference type="Proteomes" id="UP000187266"/>
    </source>
</evidence>
<keyword evidence="4" id="KW-1185">Reference proteome</keyword>
<gene>
    <name evidence="3" type="ORF">BV394_12570</name>
</gene>
<evidence type="ECO:0000256" key="1">
    <source>
        <dbReference type="SAM" id="MobiDB-lite"/>
    </source>
</evidence>
<dbReference type="OrthoDB" id="7689797at2"/>
<proteinExistence type="predicted"/>
<dbReference type="InterPro" id="IPR010445">
    <property type="entry name" value="LapA_dom"/>
</dbReference>
<feature type="region of interest" description="Disordered" evidence="1">
    <location>
        <begin position="81"/>
        <end position="105"/>
    </location>
</feature>
<dbReference type="AlphaFoldDB" id="A0A1U7DKQ0"/>